<dbReference type="InterPro" id="IPR053138">
    <property type="entry name" value="N-alpha-Ac-DABA_deacetylase"/>
</dbReference>
<dbReference type="GO" id="GO:0016788">
    <property type="term" value="F:hydrolase activity, acting on ester bonds"/>
    <property type="evidence" value="ECO:0007669"/>
    <property type="project" value="InterPro"/>
</dbReference>
<evidence type="ECO:0000256" key="4">
    <source>
        <dbReference type="ARBA" id="ARBA00022833"/>
    </source>
</evidence>
<dbReference type="Pfam" id="PF24827">
    <property type="entry name" value="AstE_AspA_cat"/>
    <property type="match status" value="1"/>
</dbReference>
<dbReference type="AlphaFoldDB" id="A0A432PC11"/>
<keyword evidence="2" id="KW-0479">Metal-binding</keyword>
<dbReference type="PIRSF" id="PIRSF039012">
    <property type="entry name" value="ASP"/>
    <property type="match status" value="1"/>
</dbReference>
<feature type="domain" description="Succinylglutamate desuccinylase/Aspartoacylase catalytic" evidence="5">
    <location>
        <begin position="43"/>
        <end position="234"/>
    </location>
</feature>
<dbReference type="InterPro" id="IPR043795">
    <property type="entry name" value="N-alpha-Ac-DABA-like"/>
</dbReference>
<dbReference type="Gene3D" id="3.40.630.10">
    <property type="entry name" value="Zn peptidases"/>
    <property type="match status" value="1"/>
</dbReference>
<evidence type="ECO:0000313" key="7">
    <source>
        <dbReference type="Proteomes" id="UP000278823"/>
    </source>
</evidence>
<comment type="caution">
    <text evidence="6">The sequence shown here is derived from an EMBL/GenBank/DDBJ whole genome shotgun (WGS) entry which is preliminary data.</text>
</comment>
<evidence type="ECO:0000256" key="1">
    <source>
        <dbReference type="ARBA" id="ARBA00001947"/>
    </source>
</evidence>
<dbReference type="EMBL" id="RJTH01000015">
    <property type="protein sequence ID" value="RUM20413.1"/>
    <property type="molecule type" value="Genomic_DNA"/>
</dbReference>
<keyword evidence="4" id="KW-0862">Zinc</keyword>
<name>A0A432PC11_9HYPH</name>
<evidence type="ECO:0000256" key="3">
    <source>
        <dbReference type="ARBA" id="ARBA00022801"/>
    </source>
</evidence>
<organism evidence="6 7">
    <name type="scientific">Rhizobium vallis</name>
    <dbReference type="NCBI Taxonomy" id="634290"/>
    <lineage>
        <taxon>Bacteria</taxon>
        <taxon>Pseudomonadati</taxon>
        <taxon>Pseudomonadota</taxon>
        <taxon>Alphaproteobacteria</taxon>
        <taxon>Hyphomicrobiales</taxon>
        <taxon>Rhizobiaceae</taxon>
        <taxon>Rhizobium/Agrobacterium group</taxon>
        <taxon>Rhizobium</taxon>
    </lineage>
</organism>
<dbReference type="GO" id="GO:0016811">
    <property type="term" value="F:hydrolase activity, acting on carbon-nitrogen (but not peptide) bonds, in linear amides"/>
    <property type="evidence" value="ECO:0007669"/>
    <property type="project" value="InterPro"/>
</dbReference>
<sequence>MPEQLPEQDGSITHGIRRRLLRFSNPKLSDYVWPLCEIRGSQPGPRLCISAGVHVNEVSAIEAAVRLQRLFDPQEMRGSVEIIPLINQPARFQYSEYVCPIDGRNINFSFPGKPDGSFTEALCDAVTTEWTRGAACYVDLHGGDLREQVAFFSIYQRTGDENFDAEARALAMCFDAEIVVGLPPKHMEQPGRPPTGFARERRFSIMSEAGSHGMVEHDAVEYHVGGVLNIARHIGVLPEARSQFARGRAPCDDYIWVDSPEDGEFHALVDPGCQVTKGQQLGTIYSLFGEPLAPVVAPVDGLMLWRMTHPTLKAGMATLAIAVEERQ</sequence>
<evidence type="ECO:0000259" key="5">
    <source>
        <dbReference type="Pfam" id="PF24827"/>
    </source>
</evidence>
<comment type="cofactor">
    <cofactor evidence="1">
        <name>Zn(2+)</name>
        <dbReference type="ChEBI" id="CHEBI:29105"/>
    </cofactor>
</comment>
<gene>
    <name evidence="6" type="ORF">EFQ99_29195</name>
</gene>
<accession>A0A432PC11</accession>
<reference evidence="7" key="1">
    <citation type="submission" date="2018-11" db="EMBL/GenBank/DDBJ databases">
        <title>Rhizobium chutanense sp. nov., isolated from root nodules of Phaseolus vulgaris in China.</title>
        <authorList>
            <person name="Huo Y."/>
        </authorList>
    </citation>
    <scope>NUCLEOTIDE SEQUENCE [LARGE SCALE GENOMIC DNA]</scope>
    <source>
        <strain evidence="7">CCBAU 65647</strain>
    </source>
</reference>
<dbReference type="GO" id="GO:0046872">
    <property type="term" value="F:metal ion binding"/>
    <property type="evidence" value="ECO:0007669"/>
    <property type="project" value="UniProtKB-KW"/>
</dbReference>
<protein>
    <submittedName>
        <fullName evidence="6">Succinylglutamate desuccinylase</fullName>
    </submittedName>
</protein>
<dbReference type="OrthoDB" id="9782876at2"/>
<keyword evidence="3" id="KW-0378">Hydrolase</keyword>
<evidence type="ECO:0000256" key="2">
    <source>
        <dbReference type="ARBA" id="ARBA00022723"/>
    </source>
</evidence>
<evidence type="ECO:0000313" key="6">
    <source>
        <dbReference type="EMBL" id="RUM20413.1"/>
    </source>
</evidence>
<dbReference type="PANTHER" id="PTHR37326:SF1">
    <property type="entry name" value="BLL3975 PROTEIN"/>
    <property type="match status" value="1"/>
</dbReference>
<dbReference type="RefSeq" id="WP_126924634.1">
    <property type="nucleotide sequence ID" value="NZ_ML133699.1"/>
</dbReference>
<dbReference type="InterPro" id="IPR055438">
    <property type="entry name" value="AstE_AspA_cat"/>
</dbReference>
<proteinExistence type="predicted"/>
<dbReference type="PANTHER" id="PTHR37326">
    <property type="entry name" value="BLL3975 PROTEIN"/>
    <property type="match status" value="1"/>
</dbReference>
<keyword evidence="7" id="KW-1185">Reference proteome</keyword>
<dbReference type="Proteomes" id="UP000278823">
    <property type="component" value="Unassembled WGS sequence"/>
</dbReference>
<dbReference type="SUPFAM" id="SSF53187">
    <property type="entry name" value="Zn-dependent exopeptidases"/>
    <property type="match status" value="1"/>
</dbReference>